<organism evidence="2 3">
    <name type="scientific">Spodoptera exigua</name>
    <name type="common">Beet armyworm</name>
    <name type="synonym">Noctua fulgens</name>
    <dbReference type="NCBI Taxonomy" id="7107"/>
    <lineage>
        <taxon>Eukaryota</taxon>
        <taxon>Metazoa</taxon>
        <taxon>Ecdysozoa</taxon>
        <taxon>Arthropoda</taxon>
        <taxon>Hexapoda</taxon>
        <taxon>Insecta</taxon>
        <taxon>Pterygota</taxon>
        <taxon>Neoptera</taxon>
        <taxon>Endopterygota</taxon>
        <taxon>Lepidoptera</taxon>
        <taxon>Glossata</taxon>
        <taxon>Ditrysia</taxon>
        <taxon>Noctuoidea</taxon>
        <taxon>Noctuidae</taxon>
        <taxon>Amphipyrinae</taxon>
        <taxon>Spodoptera</taxon>
    </lineage>
</organism>
<proteinExistence type="predicted"/>
<dbReference type="EMBL" id="JACEFF010000215">
    <property type="protein sequence ID" value="KAH9641733.1"/>
    <property type="molecule type" value="Genomic_DNA"/>
</dbReference>
<reference evidence="2" key="1">
    <citation type="journal article" date="2021" name="G3 (Bethesda)">
        <title>Genome and transcriptome analysis of the beet armyworm Spodoptera exigua reveals targets for pest control. .</title>
        <authorList>
            <person name="Simon S."/>
            <person name="Breeschoten T."/>
            <person name="Jansen H.J."/>
            <person name="Dirks R.P."/>
            <person name="Schranz M.E."/>
            <person name="Ros V.I.D."/>
        </authorList>
    </citation>
    <scope>NUCLEOTIDE SEQUENCE</scope>
    <source>
        <strain evidence="2">TB_SE_WUR_2020</strain>
    </source>
</reference>
<evidence type="ECO:0000313" key="2">
    <source>
        <dbReference type="EMBL" id="KAH9641733.1"/>
    </source>
</evidence>
<feature type="compositionally biased region" description="Basic and acidic residues" evidence="1">
    <location>
        <begin position="31"/>
        <end position="58"/>
    </location>
</feature>
<comment type="caution">
    <text evidence="2">The sequence shown here is derived from an EMBL/GenBank/DDBJ whole genome shotgun (WGS) entry which is preliminary data.</text>
</comment>
<evidence type="ECO:0000313" key="3">
    <source>
        <dbReference type="Proteomes" id="UP000814243"/>
    </source>
</evidence>
<evidence type="ECO:0000256" key="1">
    <source>
        <dbReference type="SAM" id="MobiDB-lite"/>
    </source>
</evidence>
<name>A0A922SLT0_SPOEX</name>
<gene>
    <name evidence="2" type="ORF">HF086_003859</name>
</gene>
<sequence>MESGDEESTVRKRRRESEVQDEESTIGKRRRESEVQNEKSTVKKRRNESEVKDDHIAPVEKQSQTEINTAPEDSMHSDSSSEFERPVRRMERQMEFEDILKDFKDVNEPACMDRILMYLEEIKDEDYFFMELLVEKLKGETITWEQPWYQKSKSLSRPLKSEQYENDEESYRTDTICKAESDLIENNWEEFKRLYEVPDKLICLARWRNTDKSRLPNTPEEQARRYVVAFLARGLKRTIYQVFRHIVSNYGGAVKGAYSSDEEKIMKVCFTHHPNHAVTLLSMVLSREPRGIYKRLQQMFNGKPEKKRLRWSLSLATTFLKLLLKYTNLPLEELKYRKIDKDVWLKLEKKFDQHYIHLQNFWYQSLHVQVFVKETVKINKLRKHVFKSLLSSSYQVWTDIRWKDLVKQFPDGITHRFLYSVCQTVVRSIPEYLKKPLPQVAKYALEKLKNHTYRKRRLKTLELDEDGKLTITRY</sequence>
<feature type="region of interest" description="Disordered" evidence="1">
    <location>
        <begin position="1"/>
        <end position="87"/>
    </location>
</feature>
<dbReference type="AlphaFoldDB" id="A0A922SLT0"/>
<accession>A0A922SLT0</accession>
<dbReference type="Proteomes" id="UP000814243">
    <property type="component" value="Unassembled WGS sequence"/>
</dbReference>
<protein>
    <submittedName>
        <fullName evidence="2">Uncharacterized protein</fullName>
    </submittedName>
</protein>